<feature type="domain" description="YcaO" evidence="1">
    <location>
        <begin position="98"/>
        <end position="260"/>
    </location>
</feature>
<evidence type="ECO:0000259" key="1">
    <source>
        <dbReference type="Pfam" id="PF02624"/>
    </source>
</evidence>
<accession>A0A2U3AEN4</accession>
<dbReference type="Proteomes" id="UP000245938">
    <property type="component" value="Unassembled WGS sequence"/>
</dbReference>
<proteinExistence type="predicted"/>
<name>A0A2U3AEN4_9BACL</name>
<protein>
    <recommendedName>
        <fullName evidence="1">YcaO domain-containing protein</fullName>
    </recommendedName>
</protein>
<organism evidence="2 3">
    <name type="scientific">Kurthia sibirica</name>
    <dbReference type="NCBI Taxonomy" id="202750"/>
    <lineage>
        <taxon>Bacteria</taxon>
        <taxon>Bacillati</taxon>
        <taxon>Bacillota</taxon>
        <taxon>Bacilli</taxon>
        <taxon>Bacillales</taxon>
        <taxon>Caryophanaceae</taxon>
        <taxon>Kurthia</taxon>
    </lineage>
</organism>
<keyword evidence="3" id="KW-1185">Reference proteome</keyword>
<dbReference type="InterPro" id="IPR003776">
    <property type="entry name" value="YcaO-like_dom"/>
</dbReference>
<gene>
    <name evidence="2" type="ORF">DEX24_16515</name>
</gene>
<evidence type="ECO:0000313" key="3">
    <source>
        <dbReference type="Proteomes" id="UP000245938"/>
    </source>
</evidence>
<dbReference type="OrthoDB" id="2379922at2"/>
<dbReference type="Pfam" id="PF02624">
    <property type="entry name" value="YcaO"/>
    <property type="match status" value="1"/>
</dbReference>
<evidence type="ECO:0000313" key="2">
    <source>
        <dbReference type="EMBL" id="PWI23018.1"/>
    </source>
</evidence>
<sequence>MQGFLLNSTELFSEKGIFLNHHYNNFMTRKDKIDVKAYEVGFNGRTNNLKKVFGEFFEREILINNNNSSQNTHVATSLITGEKKLVLKSSLIAVDEFVDSCGMASHTQSNLVIKNAFLEFFERQSLIVSFLSKRPSERLRVSKESSFTHSYLLNFVDNVYYYNISLSPKIFVVLSLAIGKKKKSAGLGTSFNLNDAINKSQIEALQYFANDRTKIYEQLYNEASSEASDLYHILFDKMSLDEFQDNYSYLLTQEFTSSLNQNQLPKKNMEEYNFLDLLIWCNKYLKMNPFICSFPNKRGIAHLKIVKIFDENWFPHLNASLYSIKDIDNISKIIGTPLSKEVDWIPFP</sequence>
<dbReference type="AlphaFoldDB" id="A0A2U3AEN4"/>
<dbReference type="RefSeq" id="WP_109307478.1">
    <property type="nucleotide sequence ID" value="NZ_BJUF01000085.1"/>
</dbReference>
<dbReference type="EMBL" id="QFVR01000043">
    <property type="protein sequence ID" value="PWI23018.1"/>
    <property type="molecule type" value="Genomic_DNA"/>
</dbReference>
<reference evidence="2 3" key="1">
    <citation type="submission" date="2018-05" db="EMBL/GenBank/DDBJ databases">
        <title>Kurthia sibirica genome sequence.</title>
        <authorList>
            <person name="Maclea K.S."/>
            <person name="Goen A.E."/>
        </authorList>
    </citation>
    <scope>NUCLEOTIDE SEQUENCE [LARGE SCALE GENOMIC DNA]</scope>
    <source>
        <strain evidence="2 3">ATCC 49154</strain>
    </source>
</reference>
<comment type="caution">
    <text evidence="2">The sequence shown here is derived from an EMBL/GenBank/DDBJ whole genome shotgun (WGS) entry which is preliminary data.</text>
</comment>